<feature type="transmembrane region" description="Helical" evidence="17">
    <location>
        <begin position="341"/>
        <end position="364"/>
    </location>
</feature>
<dbReference type="GO" id="GO:0005886">
    <property type="term" value="C:plasma membrane"/>
    <property type="evidence" value="ECO:0007669"/>
    <property type="project" value="TreeGrafter"/>
</dbReference>
<dbReference type="PANTHER" id="PTHR10846:SF73">
    <property type="entry name" value="SODIUM_CALCIUM EXCHANGER MEMBRANE REGION DOMAIN-CONTAINING PROTEIN"/>
    <property type="match status" value="1"/>
</dbReference>
<dbReference type="InterPro" id="IPR044880">
    <property type="entry name" value="NCX_ion-bd_dom_sf"/>
</dbReference>
<dbReference type="FunFam" id="1.20.1420.30:FF:000009">
    <property type="entry name" value="sodium/potassium/calcium exchanger 5 isoform X2"/>
    <property type="match status" value="1"/>
</dbReference>
<feature type="transmembrane region" description="Helical" evidence="17">
    <location>
        <begin position="449"/>
        <end position="470"/>
    </location>
</feature>
<keyword evidence="14" id="KW-0406">Ion transport</keyword>
<evidence type="ECO:0000256" key="1">
    <source>
        <dbReference type="ARBA" id="ARBA00004141"/>
    </source>
</evidence>
<dbReference type="Pfam" id="PF01699">
    <property type="entry name" value="Na_Ca_ex"/>
    <property type="match status" value="2"/>
</dbReference>
<dbReference type="NCBIfam" id="TIGR00367">
    <property type="entry name" value="calcium/sodium antiporter"/>
    <property type="match status" value="1"/>
</dbReference>
<dbReference type="GO" id="GO:0006874">
    <property type="term" value="P:intracellular calcium ion homeostasis"/>
    <property type="evidence" value="ECO:0007669"/>
    <property type="project" value="TreeGrafter"/>
</dbReference>
<evidence type="ECO:0000256" key="10">
    <source>
        <dbReference type="ARBA" id="ARBA00022847"/>
    </source>
</evidence>
<keyword evidence="20" id="KW-1185">Reference proteome</keyword>
<evidence type="ECO:0000256" key="13">
    <source>
        <dbReference type="ARBA" id="ARBA00023053"/>
    </source>
</evidence>
<keyword evidence="11" id="KW-0630">Potassium</keyword>
<evidence type="ECO:0000256" key="4">
    <source>
        <dbReference type="ARBA" id="ARBA00022449"/>
    </source>
</evidence>
<evidence type="ECO:0000256" key="3">
    <source>
        <dbReference type="ARBA" id="ARBA00022448"/>
    </source>
</evidence>
<gene>
    <name evidence="19" type="ORF">PSYICH_LOCUS8749</name>
</gene>
<evidence type="ECO:0000256" key="12">
    <source>
        <dbReference type="ARBA" id="ARBA00022989"/>
    </source>
</evidence>
<dbReference type="GO" id="GO:0005262">
    <property type="term" value="F:calcium channel activity"/>
    <property type="evidence" value="ECO:0007669"/>
    <property type="project" value="TreeGrafter"/>
</dbReference>
<keyword evidence="5" id="KW-0633">Potassium transport</keyword>
<dbReference type="Gene3D" id="1.20.1420.30">
    <property type="entry name" value="NCX, central ion-binding region"/>
    <property type="match status" value="2"/>
</dbReference>
<feature type="transmembrane region" description="Helical" evidence="17">
    <location>
        <begin position="12"/>
        <end position="31"/>
    </location>
</feature>
<evidence type="ECO:0000256" key="17">
    <source>
        <dbReference type="SAM" id="Phobius"/>
    </source>
</evidence>
<evidence type="ECO:0000256" key="7">
    <source>
        <dbReference type="ARBA" id="ARBA00022692"/>
    </source>
</evidence>
<dbReference type="EMBL" id="OV651815">
    <property type="protein sequence ID" value="CAH1108953.1"/>
    <property type="molecule type" value="Genomic_DNA"/>
</dbReference>
<keyword evidence="7 17" id="KW-0812">Transmembrane</keyword>
<feature type="transmembrane region" description="Helical" evidence="17">
    <location>
        <begin position="160"/>
        <end position="183"/>
    </location>
</feature>
<dbReference type="GO" id="GO:0008273">
    <property type="term" value="F:calcium, potassium:sodium antiporter activity"/>
    <property type="evidence" value="ECO:0007669"/>
    <property type="project" value="TreeGrafter"/>
</dbReference>
<evidence type="ECO:0000256" key="15">
    <source>
        <dbReference type="ARBA" id="ARBA00023136"/>
    </source>
</evidence>
<keyword evidence="3" id="KW-0813">Transport</keyword>
<sequence>MGISFRTRKNNFILRFRVFCVLSVTLTYVLVGQVSRFNRAVIYEKLDNSFGRHLLAVENSTNTNVTKNCTAAAINEFPPDGFTRDQRQDGFIILHALLACYLFVMLATVCDDYFVPAVKKFCDNLKMKEDIAGATVMAMASSSPELFINSVGTFVTEGDLGVGAVVGSAVFNVLAVPACCGLFANMVMEIEWYSVSRDSLMYSVSVIALIVVLQDGKIYLSESIALILIYSLYILLMCFNSKLSRLAHKIVAKFRRRRYYVEVLGETYPLLFQKNGKYHGIEEIFDVEVTLEDCQKFEESTKIWRWPTEATTKSKLWWIFTWPISLILYLTTPDCKKYPKLFVFTFIMCIFWIGTTSYFVSWIITIIGDTLNIPDSVMGLTFLAAGTSVPEAVSSVIVTKQGHATMGLSSSIGSNTFDILLCLGIPWMVKAAFYPKVPGNHWVDIQSGGINISACALLTTLVLFYLSIALNKYRLDWKVGLSCLLTYLVFIILATLVELNVFFTVNLPMCDR</sequence>
<keyword evidence="6" id="KW-0109">Calcium transport</keyword>
<protein>
    <recommendedName>
        <fullName evidence="18">Sodium/calcium exchanger membrane region domain-containing protein</fullName>
    </recommendedName>
</protein>
<reference evidence="19" key="1">
    <citation type="submission" date="2022-01" db="EMBL/GenBank/DDBJ databases">
        <authorList>
            <person name="King R."/>
        </authorList>
    </citation>
    <scope>NUCLEOTIDE SEQUENCE</scope>
</reference>
<proteinExistence type="inferred from homology"/>
<keyword evidence="4" id="KW-0050">Antiport</keyword>
<feature type="domain" description="Sodium/calcium exchanger membrane region" evidence="18">
    <location>
        <begin position="96"/>
        <end position="238"/>
    </location>
</feature>
<evidence type="ECO:0000256" key="8">
    <source>
        <dbReference type="ARBA" id="ARBA00022729"/>
    </source>
</evidence>
<keyword evidence="16" id="KW-0739">Sodium transport</keyword>
<dbReference type="InterPro" id="IPR004837">
    <property type="entry name" value="NaCa_Exmemb"/>
</dbReference>
<accession>A0A9P0CYT7</accession>
<name>A0A9P0CYT7_9CUCU</name>
<evidence type="ECO:0000256" key="9">
    <source>
        <dbReference type="ARBA" id="ARBA00022837"/>
    </source>
</evidence>
<feature type="transmembrane region" description="Helical" evidence="17">
    <location>
        <begin position="219"/>
        <end position="239"/>
    </location>
</feature>
<feature type="domain" description="Sodium/calcium exchanger membrane region" evidence="18">
    <location>
        <begin position="343"/>
        <end position="495"/>
    </location>
</feature>
<feature type="transmembrane region" description="Helical" evidence="17">
    <location>
        <begin position="91"/>
        <end position="110"/>
    </location>
</feature>
<keyword evidence="9" id="KW-0106">Calcium</keyword>
<feature type="transmembrane region" description="Helical" evidence="17">
    <location>
        <begin position="482"/>
        <end position="503"/>
    </location>
</feature>
<evidence type="ECO:0000256" key="2">
    <source>
        <dbReference type="ARBA" id="ARBA00005364"/>
    </source>
</evidence>
<comment type="similarity">
    <text evidence="2">Belongs to the Ca(2+):cation antiporter (CaCA) (TC 2.A.19) family. SLC24A subfamily.</text>
</comment>
<feature type="transmembrane region" description="Helical" evidence="17">
    <location>
        <begin position="195"/>
        <end position="213"/>
    </location>
</feature>
<feature type="transmembrane region" description="Helical" evidence="17">
    <location>
        <begin position="131"/>
        <end position="148"/>
    </location>
</feature>
<keyword evidence="10" id="KW-0769">Symport</keyword>
<comment type="subcellular location">
    <subcellularLocation>
        <location evidence="1">Membrane</location>
        <topology evidence="1">Multi-pass membrane protein</topology>
    </subcellularLocation>
</comment>
<evidence type="ECO:0000256" key="16">
    <source>
        <dbReference type="ARBA" id="ARBA00023201"/>
    </source>
</evidence>
<dbReference type="GO" id="GO:0015293">
    <property type="term" value="F:symporter activity"/>
    <property type="evidence" value="ECO:0007669"/>
    <property type="project" value="UniProtKB-KW"/>
</dbReference>
<feature type="transmembrane region" description="Helical" evidence="17">
    <location>
        <begin position="410"/>
        <end position="429"/>
    </location>
</feature>
<evidence type="ECO:0000256" key="14">
    <source>
        <dbReference type="ARBA" id="ARBA00023065"/>
    </source>
</evidence>
<evidence type="ECO:0000313" key="20">
    <source>
        <dbReference type="Proteomes" id="UP001153636"/>
    </source>
</evidence>
<dbReference type="PANTHER" id="PTHR10846">
    <property type="entry name" value="SODIUM/POTASSIUM/CALCIUM EXCHANGER"/>
    <property type="match status" value="1"/>
</dbReference>
<dbReference type="Proteomes" id="UP001153636">
    <property type="component" value="Chromosome 3"/>
</dbReference>
<keyword evidence="12 17" id="KW-1133">Transmembrane helix</keyword>
<evidence type="ECO:0000256" key="11">
    <source>
        <dbReference type="ARBA" id="ARBA00022958"/>
    </source>
</evidence>
<keyword evidence="13" id="KW-0915">Sodium</keyword>
<dbReference type="OrthoDB" id="2127281at2759"/>
<dbReference type="InterPro" id="IPR004481">
    <property type="entry name" value="K/Na/Ca-exchanger"/>
</dbReference>
<feature type="transmembrane region" description="Helical" evidence="17">
    <location>
        <begin position="376"/>
        <end position="398"/>
    </location>
</feature>
<keyword evidence="15 17" id="KW-0472">Membrane</keyword>
<keyword evidence="8" id="KW-0732">Signal</keyword>
<evidence type="ECO:0000256" key="5">
    <source>
        <dbReference type="ARBA" id="ARBA00022538"/>
    </source>
</evidence>
<organism evidence="19 20">
    <name type="scientific">Psylliodes chrysocephalus</name>
    <dbReference type="NCBI Taxonomy" id="3402493"/>
    <lineage>
        <taxon>Eukaryota</taxon>
        <taxon>Metazoa</taxon>
        <taxon>Ecdysozoa</taxon>
        <taxon>Arthropoda</taxon>
        <taxon>Hexapoda</taxon>
        <taxon>Insecta</taxon>
        <taxon>Pterygota</taxon>
        <taxon>Neoptera</taxon>
        <taxon>Endopterygota</taxon>
        <taxon>Coleoptera</taxon>
        <taxon>Polyphaga</taxon>
        <taxon>Cucujiformia</taxon>
        <taxon>Chrysomeloidea</taxon>
        <taxon>Chrysomelidae</taxon>
        <taxon>Galerucinae</taxon>
        <taxon>Alticini</taxon>
        <taxon>Psylliodes</taxon>
    </lineage>
</organism>
<evidence type="ECO:0000259" key="18">
    <source>
        <dbReference type="Pfam" id="PF01699"/>
    </source>
</evidence>
<evidence type="ECO:0000256" key="6">
    <source>
        <dbReference type="ARBA" id="ARBA00022568"/>
    </source>
</evidence>
<dbReference type="AlphaFoldDB" id="A0A9P0CYT7"/>
<evidence type="ECO:0000313" key="19">
    <source>
        <dbReference type="EMBL" id="CAH1108953.1"/>
    </source>
</evidence>